<accession>R0L0Z9</accession>
<feature type="compositionally biased region" description="Polar residues" evidence="1">
    <location>
        <begin position="106"/>
        <end position="118"/>
    </location>
</feature>
<dbReference type="EMBL" id="KB745294">
    <property type="protein sequence ID" value="EOA93892.1"/>
    <property type="molecule type" value="Genomic_DNA"/>
</dbReference>
<feature type="region of interest" description="Disordered" evidence="1">
    <location>
        <begin position="105"/>
        <end position="140"/>
    </location>
</feature>
<reference evidence="3" key="1">
    <citation type="journal article" date="2013" name="Nat. Genet.">
        <title>The duck genome and transcriptome provide insight into an avian influenza virus reservoir species.</title>
        <authorList>
            <person name="Huang Y."/>
            <person name="Li Y."/>
            <person name="Burt D.W."/>
            <person name="Chen H."/>
            <person name="Zhang Y."/>
            <person name="Qian W."/>
            <person name="Kim H."/>
            <person name="Gan S."/>
            <person name="Zhao Y."/>
            <person name="Li J."/>
            <person name="Yi K."/>
            <person name="Feng H."/>
            <person name="Zhu P."/>
            <person name="Li B."/>
            <person name="Liu Q."/>
            <person name="Fairley S."/>
            <person name="Magor K.E."/>
            <person name="Du Z."/>
            <person name="Hu X."/>
            <person name="Goodman L."/>
            <person name="Tafer H."/>
            <person name="Vignal A."/>
            <person name="Lee T."/>
            <person name="Kim K.W."/>
            <person name="Sheng Z."/>
            <person name="An Y."/>
            <person name="Searle S."/>
            <person name="Herrero J."/>
            <person name="Groenen M.A."/>
            <person name="Crooijmans R.P."/>
            <person name="Faraut T."/>
            <person name="Cai Q."/>
            <person name="Webster R.G."/>
            <person name="Aldridge J.R."/>
            <person name="Warren W.C."/>
            <person name="Bartschat S."/>
            <person name="Kehr S."/>
            <person name="Marz M."/>
            <person name="Stadler P.F."/>
            <person name="Smith J."/>
            <person name="Kraus R.H."/>
            <person name="Zhao Y."/>
            <person name="Ren L."/>
            <person name="Fei J."/>
            <person name="Morisson M."/>
            <person name="Kaiser P."/>
            <person name="Griffin D.K."/>
            <person name="Rao M."/>
            <person name="Pitel F."/>
            <person name="Wang J."/>
            <person name="Li N."/>
        </authorList>
    </citation>
    <scope>NUCLEOTIDE SEQUENCE [LARGE SCALE GENOMIC DNA]</scope>
</reference>
<protein>
    <submittedName>
        <fullName evidence="2">Uncharacterized protein</fullName>
    </submittedName>
</protein>
<proteinExistence type="predicted"/>
<gene>
    <name evidence="2" type="ORF">Anapl_14939</name>
</gene>
<dbReference type="AlphaFoldDB" id="R0L0Z9"/>
<organism evidence="2 3">
    <name type="scientific">Anas platyrhynchos</name>
    <name type="common">Mallard</name>
    <name type="synonym">Anas boschas</name>
    <dbReference type="NCBI Taxonomy" id="8839"/>
    <lineage>
        <taxon>Eukaryota</taxon>
        <taxon>Metazoa</taxon>
        <taxon>Chordata</taxon>
        <taxon>Craniata</taxon>
        <taxon>Vertebrata</taxon>
        <taxon>Euteleostomi</taxon>
        <taxon>Archelosauria</taxon>
        <taxon>Archosauria</taxon>
        <taxon>Dinosauria</taxon>
        <taxon>Saurischia</taxon>
        <taxon>Theropoda</taxon>
        <taxon>Coelurosauria</taxon>
        <taxon>Aves</taxon>
        <taxon>Neognathae</taxon>
        <taxon>Galloanserae</taxon>
        <taxon>Anseriformes</taxon>
        <taxon>Anatidae</taxon>
        <taxon>Anatinae</taxon>
        <taxon>Anas</taxon>
    </lineage>
</organism>
<feature type="compositionally biased region" description="Polar residues" evidence="1">
    <location>
        <begin position="130"/>
        <end position="140"/>
    </location>
</feature>
<keyword evidence="3" id="KW-1185">Reference proteome</keyword>
<sequence length="474" mass="53008">MRSRSPFAVCRSAALASEQLPMGCKMHGMAAKKVSESSCSEQDGSKFVSAGHSLRQGKFCCANNLIRGSWKRLRELCTPGWLCPDVLSTAERWICPTGAHRIPLSSPGTPRTNGTGSSVLCPCQLRGQRPESSTSGNKRGSVQRMKDLIHGAAWRGLYCIVCVFAQWACIPGLVWKDNEKRNTLGCELGAATSSASSASSVPVVSGCSKLRFFGNCDQTRAGRGRTKETSSGVRRGDVQRQTCHQQQEIVNKYRNWLANQDCQYLMGNVLGGIVAQEADFTVISPNSTWYFLCEKCWTVIKPTKEVKTINSQKKKHNKAKQFKDNTTDWRIQTFNNHRPVLEGAPYSTRCHEQIFVSFIPNFYPSQNHIPGAACGCLQLSVALCVHTDSWDTSHLEMAKGQDQTQHQQPFVAQSRGLVWDRVEFWESEGALTRRCLQNGDFCRLGTPTEMSMWPRSSSRMEDMEYRKELPEHKC</sequence>
<evidence type="ECO:0000313" key="3">
    <source>
        <dbReference type="Proteomes" id="UP000296049"/>
    </source>
</evidence>
<evidence type="ECO:0000313" key="2">
    <source>
        <dbReference type="EMBL" id="EOA93892.1"/>
    </source>
</evidence>
<evidence type="ECO:0000256" key="1">
    <source>
        <dbReference type="SAM" id="MobiDB-lite"/>
    </source>
</evidence>
<dbReference type="Proteomes" id="UP000296049">
    <property type="component" value="Unassembled WGS sequence"/>
</dbReference>
<name>R0L0Z9_ANAPL</name>